<feature type="domain" description="KOW" evidence="2">
    <location>
        <begin position="467"/>
        <end position="494"/>
    </location>
</feature>
<accession>A0A9P7DTN6</accession>
<reference evidence="3" key="1">
    <citation type="journal article" date="2020" name="New Phytol.">
        <title>Comparative genomics reveals dynamic genome evolution in host specialist ectomycorrhizal fungi.</title>
        <authorList>
            <person name="Lofgren L.A."/>
            <person name="Nguyen N.H."/>
            <person name="Vilgalys R."/>
            <person name="Ruytinx J."/>
            <person name="Liao H.L."/>
            <person name="Branco S."/>
            <person name="Kuo A."/>
            <person name="LaButti K."/>
            <person name="Lipzen A."/>
            <person name="Andreopoulos W."/>
            <person name="Pangilinan J."/>
            <person name="Riley R."/>
            <person name="Hundley H."/>
            <person name="Na H."/>
            <person name="Barry K."/>
            <person name="Grigoriev I.V."/>
            <person name="Stajich J.E."/>
            <person name="Kennedy P.G."/>
        </authorList>
    </citation>
    <scope>NUCLEOTIDE SEQUENCE</scope>
    <source>
        <strain evidence="3">S12</strain>
    </source>
</reference>
<dbReference type="InterPro" id="IPR039659">
    <property type="entry name" value="SPT5"/>
</dbReference>
<dbReference type="GeneID" id="64599537"/>
<feature type="region of interest" description="Disordered" evidence="1">
    <location>
        <begin position="723"/>
        <end position="742"/>
    </location>
</feature>
<feature type="domain" description="KOW" evidence="2">
    <location>
        <begin position="641"/>
        <end position="668"/>
    </location>
</feature>
<dbReference type="GO" id="GO:0032044">
    <property type="term" value="C:DSIF complex"/>
    <property type="evidence" value="ECO:0007669"/>
    <property type="project" value="TreeGrafter"/>
</dbReference>
<dbReference type="GO" id="GO:0032784">
    <property type="term" value="P:regulation of DNA-templated transcription elongation"/>
    <property type="evidence" value="ECO:0007669"/>
    <property type="project" value="InterPro"/>
</dbReference>
<dbReference type="GO" id="GO:0006368">
    <property type="term" value="P:transcription elongation by RNA polymerase II"/>
    <property type="evidence" value="ECO:0007669"/>
    <property type="project" value="TreeGrafter"/>
</dbReference>
<dbReference type="GO" id="GO:0003729">
    <property type="term" value="F:mRNA binding"/>
    <property type="evidence" value="ECO:0007669"/>
    <property type="project" value="TreeGrafter"/>
</dbReference>
<name>A0A9P7DTN6_9AGAM</name>
<evidence type="ECO:0000313" key="4">
    <source>
        <dbReference type="Proteomes" id="UP000719766"/>
    </source>
</evidence>
<evidence type="ECO:0000313" key="3">
    <source>
        <dbReference type="EMBL" id="KAG1802905.1"/>
    </source>
</evidence>
<dbReference type="InterPro" id="IPR014722">
    <property type="entry name" value="Rib_uL2_dom2"/>
</dbReference>
<comment type="caution">
    <text evidence="3">The sequence shown here is derived from an EMBL/GenBank/DDBJ whole genome shotgun (WGS) entry which is preliminary data.</text>
</comment>
<feature type="domain" description="KOW" evidence="2">
    <location>
        <begin position="541"/>
        <end position="568"/>
    </location>
</feature>
<dbReference type="InterPro" id="IPR008991">
    <property type="entry name" value="Translation_prot_SH3-like_sf"/>
</dbReference>
<feature type="domain" description="KOW" evidence="2">
    <location>
        <begin position="884"/>
        <end position="911"/>
    </location>
</feature>
<feature type="region of interest" description="Disordered" evidence="1">
    <location>
        <begin position="107"/>
        <end position="129"/>
    </location>
</feature>
<feature type="compositionally biased region" description="Acidic residues" evidence="1">
    <location>
        <begin position="107"/>
        <end position="120"/>
    </location>
</feature>
<keyword evidence="4" id="KW-1185">Reference proteome</keyword>
<evidence type="ECO:0000259" key="2">
    <source>
        <dbReference type="SMART" id="SM00739"/>
    </source>
</evidence>
<dbReference type="PANTHER" id="PTHR11125">
    <property type="entry name" value="SUPPRESSOR OF TY 5"/>
    <property type="match status" value="1"/>
</dbReference>
<organism evidence="3 4">
    <name type="scientific">Suillus plorans</name>
    <dbReference type="NCBI Taxonomy" id="116603"/>
    <lineage>
        <taxon>Eukaryota</taxon>
        <taxon>Fungi</taxon>
        <taxon>Dikarya</taxon>
        <taxon>Basidiomycota</taxon>
        <taxon>Agaricomycotina</taxon>
        <taxon>Agaricomycetes</taxon>
        <taxon>Agaricomycetidae</taxon>
        <taxon>Boletales</taxon>
        <taxon>Suillineae</taxon>
        <taxon>Suillaceae</taxon>
        <taxon>Suillus</taxon>
    </lineage>
</organism>
<dbReference type="PANTHER" id="PTHR11125:SF7">
    <property type="entry name" value="TRANSCRIPTION ELONGATION FACTOR SPT5"/>
    <property type="match status" value="1"/>
</dbReference>
<dbReference type="InterPro" id="IPR005824">
    <property type="entry name" value="KOW"/>
</dbReference>
<dbReference type="GO" id="GO:0006357">
    <property type="term" value="P:regulation of transcription by RNA polymerase II"/>
    <property type="evidence" value="ECO:0007669"/>
    <property type="project" value="InterPro"/>
</dbReference>
<dbReference type="Proteomes" id="UP000719766">
    <property type="component" value="Unassembled WGS sequence"/>
</dbReference>
<dbReference type="SUPFAM" id="SSF50104">
    <property type="entry name" value="Translation proteins SH3-like domain"/>
    <property type="match status" value="1"/>
</dbReference>
<sequence length="942" mass="105098">MNTDLAPSWFSFHYNYLDTTYRRLKTLRERLNITTETMSKRAASNDDAPTPKRIRIDDGNQTPLADKWAWAILEQFLTTDMTQLSSVHVQSSRRVAKLKNPYLDLAAEEEEEEEEEDDDNCDHSGPSELWKVTSLPGSSSAARFAAAINDITNRFEATQPSSSQDRQTIPSSISDLIHSRSPAGLQDGRMYLLHAQHKSFYRCHVVLHSSMIGNVTDYIAARLWMKNFVVKVSAWIPGQLYVVADSPKTITNSLTSSLYLAVKQYVLISDEERETVERSCSKLPNPAWVRIKHGKYKGDIAQVFDSDLLNDLVAVLIPPRDFPYPMPRGSWSLLDRSRLPNGDAVSNINHSEEVVGCKYKGEIYYKGLLLHNFHRDRLERVVCPHADDIQLHLQSGWDQSFLKSTVVAFSMQFLHVGDWAKIVKGDLSSEIGKVASTDHPAGSATLDLSLDGHRKEIEVRLQDIERVFRVGDTVRVVAGPYLGVEGHIIEMVNDIFRLCQDVSKEEVEVSKYYLDCRHLSHMLHAQLPAQQLFKPPPDIESIQIGDCIEVLVGEHMGKCGIWTHLPHLQTLQYTKDKGYDVKPGDVVRVARGLEYQTKGIVRSVNFPHARLTLLSDIDHSLVDVPISFVIKVCNANLDSFKKEIGQEVFIIGGDCKGYRATLYSLASENCTVAVHGQQRTTLQLQNVATRYGMRLNSAMLEGIDMLSFCEMRGRSYLAPKLRSVTPPPKKVPSTSSVAVADPGASSSWTTWTARPEDQAGNPLPSVNPTCLAAKPDAWTVDADDVLDSFDSRTEKLKEGPLAWLMKKEFSSKFTTHHVMLKVSPSFMGGRLHNRFMSMACPDPFLGLNGPTPEGCVAVFCSSNGAGAAIQHYHIPVTDLSPAPPRKKNQLCIVLDGSHHGSISTIVKCNLKKNTVDIAVAPSTFINLRFDQICLIEKSRATM</sequence>
<proteinExistence type="predicted"/>
<feature type="compositionally biased region" description="Low complexity" evidence="1">
    <location>
        <begin position="731"/>
        <end position="740"/>
    </location>
</feature>
<dbReference type="Gene3D" id="2.30.30.30">
    <property type="match status" value="1"/>
</dbReference>
<dbReference type="AlphaFoldDB" id="A0A9P7DTN6"/>
<gene>
    <name evidence="3" type="ORF">HD556DRAFT_1437964</name>
</gene>
<dbReference type="CDD" id="cd06081">
    <property type="entry name" value="KOW_Spt5_1"/>
    <property type="match status" value="1"/>
</dbReference>
<evidence type="ECO:0000256" key="1">
    <source>
        <dbReference type="SAM" id="MobiDB-lite"/>
    </source>
</evidence>
<feature type="domain" description="KOW" evidence="2">
    <location>
        <begin position="413"/>
        <end position="440"/>
    </location>
</feature>
<protein>
    <recommendedName>
        <fullName evidence="2">KOW domain-containing protein</fullName>
    </recommendedName>
</protein>
<dbReference type="SMART" id="SM00739">
    <property type="entry name" value="KOW"/>
    <property type="match status" value="6"/>
</dbReference>
<dbReference type="InterPro" id="IPR041973">
    <property type="entry name" value="KOW_Spt5_1"/>
</dbReference>
<feature type="region of interest" description="Disordered" evidence="1">
    <location>
        <begin position="38"/>
        <end position="58"/>
    </location>
</feature>
<feature type="domain" description="KOW" evidence="2">
    <location>
        <begin position="580"/>
        <end position="607"/>
    </location>
</feature>
<dbReference type="EMBL" id="JABBWE010000005">
    <property type="protein sequence ID" value="KAG1802905.1"/>
    <property type="molecule type" value="Genomic_DNA"/>
</dbReference>
<dbReference type="RefSeq" id="XP_041165802.1">
    <property type="nucleotide sequence ID" value="XM_041305773.1"/>
</dbReference>
<dbReference type="OrthoDB" id="28901at2759"/>